<feature type="domain" description="C2" evidence="1">
    <location>
        <begin position="1"/>
        <end position="70"/>
    </location>
</feature>
<dbReference type="SUPFAM" id="SSF49562">
    <property type="entry name" value="C2 domain (Calcium/lipid-binding domain, CaLB)"/>
    <property type="match status" value="1"/>
</dbReference>
<proteinExistence type="predicted"/>
<keyword evidence="3" id="KW-1185">Reference proteome</keyword>
<dbReference type="CDD" id="cd00030">
    <property type="entry name" value="C2"/>
    <property type="match status" value="1"/>
</dbReference>
<dbReference type="AlphaFoldDB" id="A0A836CMJ1"/>
<dbReference type="OrthoDB" id="67700at2759"/>
<reference evidence="2" key="1">
    <citation type="submission" date="2021-02" db="EMBL/GenBank/DDBJ databases">
        <title>First Annotated Genome of the Yellow-green Alga Tribonema minus.</title>
        <authorList>
            <person name="Mahan K.M."/>
        </authorList>
    </citation>
    <scope>NUCLEOTIDE SEQUENCE</scope>
    <source>
        <strain evidence="2">UTEX B ZZ1240</strain>
    </source>
</reference>
<dbReference type="InterPro" id="IPR035892">
    <property type="entry name" value="C2_domain_sf"/>
</dbReference>
<name>A0A836CMJ1_9STRA</name>
<dbReference type="Pfam" id="PF00168">
    <property type="entry name" value="C2"/>
    <property type="match status" value="1"/>
</dbReference>
<dbReference type="PROSITE" id="PS50004">
    <property type="entry name" value="C2"/>
    <property type="match status" value="1"/>
</dbReference>
<protein>
    <submittedName>
        <fullName evidence="2">C2 domain-containing protein</fullName>
    </submittedName>
</protein>
<accession>A0A836CMJ1</accession>
<dbReference type="Proteomes" id="UP000664859">
    <property type="component" value="Unassembled WGS sequence"/>
</dbReference>
<dbReference type="Gene3D" id="2.60.40.150">
    <property type="entry name" value="C2 domain"/>
    <property type="match status" value="1"/>
</dbReference>
<evidence type="ECO:0000259" key="1">
    <source>
        <dbReference type="PROSITE" id="PS50004"/>
    </source>
</evidence>
<sequence>MFASGSDPFLVLRCNGAVRRTATVRSLLQPVFDEHFDTDMTDPAAQLVVECWDENSFGSDFIGVATVHLR</sequence>
<comment type="caution">
    <text evidence="2">The sequence shown here is derived from an EMBL/GenBank/DDBJ whole genome shotgun (WGS) entry which is preliminary data.</text>
</comment>
<dbReference type="EMBL" id="JAFCMP010000027">
    <property type="protein sequence ID" value="KAG5190854.1"/>
    <property type="molecule type" value="Genomic_DNA"/>
</dbReference>
<dbReference type="InterPro" id="IPR000008">
    <property type="entry name" value="C2_dom"/>
</dbReference>
<gene>
    <name evidence="2" type="ORF">JKP88DRAFT_175132</name>
</gene>
<organism evidence="2 3">
    <name type="scientific">Tribonema minus</name>
    <dbReference type="NCBI Taxonomy" id="303371"/>
    <lineage>
        <taxon>Eukaryota</taxon>
        <taxon>Sar</taxon>
        <taxon>Stramenopiles</taxon>
        <taxon>Ochrophyta</taxon>
        <taxon>PX clade</taxon>
        <taxon>Xanthophyceae</taxon>
        <taxon>Tribonematales</taxon>
        <taxon>Tribonemataceae</taxon>
        <taxon>Tribonema</taxon>
    </lineage>
</organism>
<evidence type="ECO:0000313" key="3">
    <source>
        <dbReference type="Proteomes" id="UP000664859"/>
    </source>
</evidence>
<evidence type="ECO:0000313" key="2">
    <source>
        <dbReference type="EMBL" id="KAG5190854.1"/>
    </source>
</evidence>